<reference evidence="2 3" key="1">
    <citation type="journal article" date="2018" name="Front. Plant Sci.">
        <title>Red Clover (Trifolium pratense) and Zigzag Clover (T. medium) - A Picture of Genomic Similarities and Differences.</title>
        <authorList>
            <person name="Dluhosova J."/>
            <person name="Istvanek J."/>
            <person name="Nedelnik J."/>
            <person name="Repkova J."/>
        </authorList>
    </citation>
    <scope>NUCLEOTIDE SEQUENCE [LARGE SCALE GENOMIC DNA]</scope>
    <source>
        <strain evidence="3">cv. 10/8</strain>
        <tissue evidence="2">Leaf</tissue>
    </source>
</reference>
<feature type="transmembrane region" description="Helical" evidence="1">
    <location>
        <begin position="7"/>
        <end position="32"/>
    </location>
</feature>
<dbReference type="EMBL" id="LXQA010231693">
    <property type="protein sequence ID" value="MCI36219.1"/>
    <property type="molecule type" value="Genomic_DNA"/>
</dbReference>
<keyword evidence="1" id="KW-0472">Membrane</keyword>
<dbReference type="AlphaFoldDB" id="A0A392RIZ7"/>
<proteinExistence type="predicted"/>
<dbReference type="Proteomes" id="UP000265520">
    <property type="component" value="Unassembled WGS sequence"/>
</dbReference>
<organism evidence="2 3">
    <name type="scientific">Trifolium medium</name>
    <dbReference type="NCBI Taxonomy" id="97028"/>
    <lineage>
        <taxon>Eukaryota</taxon>
        <taxon>Viridiplantae</taxon>
        <taxon>Streptophyta</taxon>
        <taxon>Embryophyta</taxon>
        <taxon>Tracheophyta</taxon>
        <taxon>Spermatophyta</taxon>
        <taxon>Magnoliopsida</taxon>
        <taxon>eudicotyledons</taxon>
        <taxon>Gunneridae</taxon>
        <taxon>Pentapetalae</taxon>
        <taxon>rosids</taxon>
        <taxon>fabids</taxon>
        <taxon>Fabales</taxon>
        <taxon>Fabaceae</taxon>
        <taxon>Papilionoideae</taxon>
        <taxon>50 kb inversion clade</taxon>
        <taxon>NPAAA clade</taxon>
        <taxon>Hologalegina</taxon>
        <taxon>IRL clade</taxon>
        <taxon>Trifolieae</taxon>
        <taxon>Trifolium</taxon>
    </lineage>
</organism>
<keyword evidence="1" id="KW-1133">Transmembrane helix</keyword>
<evidence type="ECO:0000313" key="2">
    <source>
        <dbReference type="EMBL" id="MCI36219.1"/>
    </source>
</evidence>
<accession>A0A392RIZ7</accession>
<keyword evidence="3" id="KW-1185">Reference proteome</keyword>
<feature type="non-terminal residue" evidence="2">
    <location>
        <position position="33"/>
    </location>
</feature>
<sequence length="33" mass="3589">MSYFRSWYCIVVTAVDVVTVEVGVIVVIVVAAT</sequence>
<keyword evidence="1" id="KW-0812">Transmembrane</keyword>
<protein>
    <submittedName>
        <fullName evidence="2">Uncharacterized protein</fullName>
    </submittedName>
</protein>
<evidence type="ECO:0000313" key="3">
    <source>
        <dbReference type="Proteomes" id="UP000265520"/>
    </source>
</evidence>
<name>A0A392RIZ7_9FABA</name>
<evidence type="ECO:0000256" key="1">
    <source>
        <dbReference type="SAM" id="Phobius"/>
    </source>
</evidence>
<comment type="caution">
    <text evidence="2">The sequence shown here is derived from an EMBL/GenBank/DDBJ whole genome shotgun (WGS) entry which is preliminary data.</text>
</comment>